<organism evidence="3 4">
    <name type="scientific">Castellaniella hirudinis</name>
    <dbReference type="NCBI Taxonomy" id="1144617"/>
    <lineage>
        <taxon>Bacteria</taxon>
        <taxon>Pseudomonadati</taxon>
        <taxon>Pseudomonadota</taxon>
        <taxon>Betaproteobacteria</taxon>
        <taxon>Burkholderiales</taxon>
        <taxon>Alcaligenaceae</taxon>
        <taxon>Castellaniella</taxon>
    </lineage>
</organism>
<dbReference type="PANTHER" id="PTHR36302:SF1">
    <property type="entry name" value="COPPER CHAPERONE PCU(A)C"/>
    <property type="match status" value="1"/>
</dbReference>
<evidence type="ECO:0000256" key="2">
    <source>
        <dbReference type="SAM" id="SignalP"/>
    </source>
</evidence>
<sequence>MTRTLGISAGLLLATSAWGQGHGAAHGAPAAAPAKASATVTASDCWIRLIPSPAPSGGFFVAHNAGSADAVLTGAHSPDYGMVMLHETTESGGMSKMAMVHQVAIPAGKDLAFKPGSYHLMLEQPRDGLKIGDSVRVDFTLADGEGFSATCEVKSPKAMPGTGGHDMSKHMKH</sequence>
<feature type="region of interest" description="Disordered" evidence="1">
    <location>
        <begin position="154"/>
        <end position="173"/>
    </location>
</feature>
<dbReference type="SUPFAM" id="SSF110087">
    <property type="entry name" value="DR1885-like metal-binding protein"/>
    <property type="match status" value="1"/>
</dbReference>
<dbReference type="InterPro" id="IPR036182">
    <property type="entry name" value="PCuAC_sf"/>
</dbReference>
<comment type="caution">
    <text evidence="3">The sequence shown here is derived from an EMBL/GenBank/DDBJ whole genome shotgun (WGS) entry which is preliminary data.</text>
</comment>
<gene>
    <name evidence="3" type="ORF">ACFO0J_00155</name>
</gene>
<name>A0ABV8RUC3_9BURK</name>
<dbReference type="Gene3D" id="2.60.40.1890">
    <property type="entry name" value="PCu(A)C copper chaperone"/>
    <property type="match status" value="1"/>
</dbReference>
<dbReference type="Pfam" id="PF04314">
    <property type="entry name" value="PCuAC"/>
    <property type="match status" value="1"/>
</dbReference>
<feature type="signal peptide" evidence="2">
    <location>
        <begin position="1"/>
        <end position="19"/>
    </location>
</feature>
<dbReference type="InterPro" id="IPR007410">
    <property type="entry name" value="LpqE-like"/>
</dbReference>
<dbReference type="Proteomes" id="UP001595756">
    <property type="component" value="Unassembled WGS sequence"/>
</dbReference>
<dbReference type="InterPro" id="IPR058248">
    <property type="entry name" value="Lxx211020-like"/>
</dbReference>
<dbReference type="EMBL" id="JBHSDY010000001">
    <property type="protein sequence ID" value="MFC4296449.1"/>
    <property type="molecule type" value="Genomic_DNA"/>
</dbReference>
<accession>A0ABV8RUC3</accession>
<feature type="chain" id="PRO_5046398893" evidence="2">
    <location>
        <begin position="20"/>
        <end position="173"/>
    </location>
</feature>
<proteinExistence type="predicted"/>
<evidence type="ECO:0000313" key="4">
    <source>
        <dbReference type="Proteomes" id="UP001595756"/>
    </source>
</evidence>
<dbReference type="RefSeq" id="WP_376811038.1">
    <property type="nucleotide sequence ID" value="NZ_JBHSDY010000001.1"/>
</dbReference>
<reference evidence="4" key="1">
    <citation type="journal article" date="2019" name="Int. J. Syst. Evol. Microbiol.">
        <title>The Global Catalogue of Microorganisms (GCM) 10K type strain sequencing project: providing services to taxonomists for standard genome sequencing and annotation.</title>
        <authorList>
            <consortium name="The Broad Institute Genomics Platform"/>
            <consortium name="The Broad Institute Genome Sequencing Center for Infectious Disease"/>
            <person name="Wu L."/>
            <person name="Ma J."/>
        </authorList>
    </citation>
    <scope>NUCLEOTIDE SEQUENCE [LARGE SCALE GENOMIC DNA]</scope>
    <source>
        <strain evidence="4">CGMCC 1.19029</strain>
    </source>
</reference>
<evidence type="ECO:0000313" key="3">
    <source>
        <dbReference type="EMBL" id="MFC4296449.1"/>
    </source>
</evidence>
<keyword evidence="2" id="KW-0732">Signal</keyword>
<protein>
    <submittedName>
        <fullName evidence="3">Copper chaperone PCu(A)C</fullName>
    </submittedName>
</protein>
<dbReference type="PANTHER" id="PTHR36302">
    <property type="entry name" value="BLR7088 PROTEIN"/>
    <property type="match status" value="1"/>
</dbReference>
<evidence type="ECO:0000256" key="1">
    <source>
        <dbReference type="SAM" id="MobiDB-lite"/>
    </source>
</evidence>
<keyword evidence="4" id="KW-1185">Reference proteome</keyword>